<comment type="caution">
    <text evidence="4">The sequence shown here is derived from an EMBL/GenBank/DDBJ whole genome shotgun (WGS) entry which is preliminary data.</text>
</comment>
<dbReference type="SMART" id="SM01119">
    <property type="entry name" value="D-ser_dehydrat"/>
    <property type="match status" value="1"/>
</dbReference>
<dbReference type="InterPro" id="IPR001608">
    <property type="entry name" value="Ala_racemase_N"/>
</dbReference>
<dbReference type="PANTHER" id="PTHR28004">
    <property type="entry name" value="ZGC:162816-RELATED"/>
    <property type="match status" value="1"/>
</dbReference>
<dbReference type="EMBL" id="JAHHZF010000002">
    <property type="protein sequence ID" value="MBT9288595.1"/>
    <property type="molecule type" value="Genomic_DNA"/>
</dbReference>
<comment type="similarity">
    <text evidence="1">Belongs to the DSD1 family.</text>
</comment>
<evidence type="ECO:0000256" key="1">
    <source>
        <dbReference type="ARBA" id="ARBA00005323"/>
    </source>
</evidence>
<sequence length="389" mass="39783">MTPSVSDTMIGAAALNRDLVDVAGGRTRLETPAAVLDLDLFEANMARMGAACAAAGVALRPHAKSHKCAEIARRQIAAGALGVCCAKPGELLALHAAGIDDLLLSAPVASARKIDALARAAAAGARIDLVVERPDLAQAYAAAARRHGTRFGALVDLDTGLKRSGVADPAAAVAIATAIAAEDTLVYRGVQAYHGRMQHIDGFAERRAVGTDVNGVLAALIEALAAAGFAPPIVSGGGTGSFAIDGAAGILTEIQAGSYVFMDEGYASVDSTGAGRSDFAPALRIAVTVIGHSSAGFAITDGGSKSFALDGPAPRVFLDGREIGRIEWCGDEFGRILPANSGAPLAVGTVVECTVPHCDPTINLHDWLHVCQGDRLVAQWPVEARGRSD</sequence>
<dbReference type="AlphaFoldDB" id="A0A947D0N4"/>
<dbReference type="GO" id="GO:0036088">
    <property type="term" value="P:D-serine catabolic process"/>
    <property type="evidence" value="ECO:0007669"/>
    <property type="project" value="TreeGrafter"/>
</dbReference>
<dbReference type="GO" id="GO:0008784">
    <property type="term" value="F:alanine racemase activity"/>
    <property type="evidence" value="ECO:0007669"/>
    <property type="project" value="UniProtKB-EC"/>
</dbReference>
<dbReference type="InterPro" id="IPR051466">
    <property type="entry name" value="D-amino_acid_metab_enzyme"/>
</dbReference>
<organism evidence="4 5">
    <name type="scientific">Prosthecodimorpha staleyi</name>
    <dbReference type="NCBI Taxonomy" id="2840188"/>
    <lineage>
        <taxon>Bacteria</taxon>
        <taxon>Pseudomonadati</taxon>
        <taxon>Pseudomonadota</taxon>
        <taxon>Alphaproteobacteria</taxon>
        <taxon>Hyphomicrobiales</taxon>
        <taxon>Ancalomicrobiaceae</taxon>
        <taxon>Prosthecodimorpha</taxon>
    </lineage>
</organism>
<evidence type="ECO:0000313" key="5">
    <source>
        <dbReference type="Proteomes" id="UP000766595"/>
    </source>
</evidence>
<accession>A0A947D0N4</accession>
<dbReference type="Pfam" id="PF01168">
    <property type="entry name" value="Ala_racemase_N"/>
    <property type="match status" value="1"/>
</dbReference>
<proteinExistence type="inferred from homology"/>
<dbReference type="Gene3D" id="2.40.37.20">
    <property type="entry name" value="D-serine dehydratase-like domain"/>
    <property type="match status" value="1"/>
</dbReference>
<reference evidence="4 5" key="1">
    <citation type="submission" date="2021-06" db="EMBL/GenBank/DDBJ databases">
        <authorList>
            <person name="Grouzdev D.S."/>
            <person name="Koziaeva V."/>
        </authorList>
    </citation>
    <scope>NUCLEOTIDE SEQUENCE [LARGE SCALE GENOMIC DNA]</scope>
    <source>
        <strain evidence="4 5">22</strain>
    </source>
</reference>
<keyword evidence="2" id="KW-0456">Lyase</keyword>
<evidence type="ECO:0000313" key="4">
    <source>
        <dbReference type="EMBL" id="MBT9288595.1"/>
    </source>
</evidence>
<dbReference type="InterPro" id="IPR042208">
    <property type="entry name" value="D-ser_dehydrat-like_sf"/>
</dbReference>
<protein>
    <submittedName>
        <fullName evidence="4">Alanine racemase</fullName>
        <ecNumber evidence="4">5.1.1.1</ecNumber>
    </submittedName>
</protein>
<dbReference type="RefSeq" id="WP_261967266.1">
    <property type="nucleotide sequence ID" value="NZ_JAHHZF010000002.1"/>
</dbReference>
<evidence type="ECO:0000256" key="2">
    <source>
        <dbReference type="ARBA" id="ARBA00023239"/>
    </source>
</evidence>
<keyword evidence="4" id="KW-0413">Isomerase</keyword>
<dbReference type="InterPro" id="IPR026956">
    <property type="entry name" value="D-ser_dehydrat-like_dom"/>
</dbReference>
<evidence type="ECO:0000259" key="3">
    <source>
        <dbReference type="SMART" id="SM01119"/>
    </source>
</evidence>
<keyword evidence="5" id="KW-1185">Reference proteome</keyword>
<feature type="domain" description="D-serine dehydratase-like" evidence="3">
    <location>
        <begin position="282"/>
        <end position="372"/>
    </location>
</feature>
<dbReference type="InterPro" id="IPR029066">
    <property type="entry name" value="PLP-binding_barrel"/>
</dbReference>
<dbReference type="PANTHER" id="PTHR28004:SF2">
    <property type="entry name" value="D-SERINE DEHYDRATASE"/>
    <property type="match status" value="1"/>
</dbReference>
<name>A0A947D0N4_9HYPH</name>
<dbReference type="Gene3D" id="3.20.20.10">
    <property type="entry name" value="Alanine racemase"/>
    <property type="match status" value="1"/>
</dbReference>
<gene>
    <name evidence="4" type="ORF">KL771_03985</name>
</gene>
<dbReference type="SUPFAM" id="SSF51419">
    <property type="entry name" value="PLP-binding barrel"/>
    <property type="match status" value="1"/>
</dbReference>
<dbReference type="GO" id="GO:0008721">
    <property type="term" value="F:D-serine ammonia-lyase activity"/>
    <property type="evidence" value="ECO:0007669"/>
    <property type="project" value="TreeGrafter"/>
</dbReference>
<dbReference type="Pfam" id="PF14031">
    <property type="entry name" value="D-ser_dehydrat"/>
    <property type="match status" value="1"/>
</dbReference>
<dbReference type="EC" id="5.1.1.1" evidence="4"/>
<dbReference type="Proteomes" id="UP000766595">
    <property type="component" value="Unassembled WGS sequence"/>
</dbReference>